<evidence type="ECO:0000259" key="1">
    <source>
        <dbReference type="Pfam" id="PF04909"/>
    </source>
</evidence>
<feature type="domain" description="Amidohydrolase-related" evidence="1">
    <location>
        <begin position="62"/>
        <end position="267"/>
    </location>
</feature>
<dbReference type="GO" id="GO:0016787">
    <property type="term" value="F:hydrolase activity"/>
    <property type="evidence" value="ECO:0007669"/>
    <property type="project" value="UniProtKB-KW"/>
</dbReference>
<gene>
    <name evidence="2" type="ORF">J2Z66_008553</name>
</gene>
<dbReference type="SUPFAM" id="SSF51556">
    <property type="entry name" value="Metallo-dependent hydrolases"/>
    <property type="match status" value="1"/>
</dbReference>
<protein>
    <submittedName>
        <fullName evidence="2">TIM-barrel fold metal-dependent hydrolase</fullName>
    </submittedName>
</protein>
<dbReference type="InterPro" id="IPR006680">
    <property type="entry name" value="Amidohydro-rel"/>
</dbReference>
<organism evidence="2 3">
    <name type="scientific">Paenibacillus eucommiae</name>
    <dbReference type="NCBI Taxonomy" id="1355755"/>
    <lineage>
        <taxon>Bacteria</taxon>
        <taxon>Bacillati</taxon>
        <taxon>Bacillota</taxon>
        <taxon>Bacilli</taxon>
        <taxon>Bacillales</taxon>
        <taxon>Paenibacillaceae</taxon>
        <taxon>Paenibacillus</taxon>
    </lineage>
</organism>
<dbReference type="RefSeq" id="WP_209979705.1">
    <property type="nucleotide sequence ID" value="NZ_JAGGLB010000059.1"/>
</dbReference>
<evidence type="ECO:0000313" key="3">
    <source>
        <dbReference type="Proteomes" id="UP001519287"/>
    </source>
</evidence>
<accession>A0ABS4JAK5</accession>
<dbReference type="Pfam" id="PF04909">
    <property type="entry name" value="Amidohydro_2"/>
    <property type="match status" value="1"/>
</dbReference>
<dbReference type="Gene3D" id="3.20.20.140">
    <property type="entry name" value="Metal-dependent hydrolases"/>
    <property type="match status" value="1"/>
</dbReference>
<reference evidence="2 3" key="1">
    <citation type="submission" date="2021-03" db="EMBL/GenBank/DDBJ databases">
        <title>Genomic Encyclopedia of Type Strains, Phase IV (KMG-IV): sequencing the most valuable type-strain genomes for metagenomic binning, comparative biology and taxonomic classification.</title>
        <authorList>
            <person name="Goeker M."/>
        </authorList>
    </citation>
    <scope>NUCLEOTIDE SEQUENCE [LARGE SCALE GENOMIC DNA]</scope>
    <source>
        <strain evidence="2 3">DSM 26048</strain>
    </source>
</reference>
<keyword evidence="2" id="KW-0378">Hydrolase</keyword>
<evidence type="ECO:0000313" key="2">
    <source>
        <dbReference type="EMBL" id="MBP1996875.1"/>
    </source>
</evidence>
<dbReference type="InterPro" id="IPR032466">
    <property type="entry name" value="Metal_Hydrolase"/>
</dbReference>
<dbReference type="Proteomes" id="UP001519287">
    <property type="component" value="Unassembled WGS sequence"/>
</dbReference>
<proteinExistence type="predicted"/>
<name>A0ABS4JAK5_9BACL</name>
<sequence length="270" mass="29481">MTQIWDPFRQQGAVDVTVFLGQWPFRYKTSAAAGDLSAMCDRLGLTGMCVSHIASVFGHDTRSGNEALLAEAAGDDRLWPFVILNPGQSGWQRELTWAAESGARGVRLVPGFHDYKLGDASVAELTAALRELGLPLQICARLQDLRLQHPKFVTAEVPLHELAELITAASDLPLLISGLNKPEWETMELHLHDDCPRTNLYGDLWFFNGPLAVIALLCKLGQVNKFAYGSCFPIQNAEATVLQLAAANISEVERYALCSGNAQRFLGGSS</sequence>
<keyword evidence="3" id="KW-1185">Reference proteome</keyword>
<comment type="caution">
    <text evidence="2">The sequence shown here is derived from an EMBL/GenBank/DDBJ whole genome shotgun (WGS) entry which is preliminary data.</text>
</comment>
<dbReference type="EMBL" id="JAGGLB010000059">
    <property type="protein sequence ID" value="MBP1996875.1"/>
    <property type="molecule type" value="Genomic_DNA"/>
</dbReference>